<dbReference type="VEuPathDB" id="FungiDB:BO72DRAFT_451055"/>
<keyword evidence="3" id="KW-1185">Reference proteome</keyword>
<dbReference type="EMBL" id="KZ824672">
    <property type="protein sequence ID" value="RAK74147.1"/>
    <property type="molecule type" value="Genomic_DNA"/>
</dbReference>
<proteinExistence type="predicted"/>
<dbReference type="RefSeq" id="XP_040798157.1">
    <property type="nucleotide sequence ID" value="XM_040945399.1"/>
</dbReference>
<evidence type="ECO:0000256" key="1">
    <source>
        <dbReference type="SAM" id="MobiDB-lite"/>
    </source>
</evidence>
<organism evidence="2 3">
    <name type="scientific">Aspergillus fijiensis CBS 313.89</name>
    <dbReference type="NCBI Taxonomy" id="1448319"/>
    <lineage>
        <taxon>Eukaryota</taxon>
        <taxon>Fungi</taxon>
        <taxon>Dikarya</taxon>
        <taxon>Ascomycota</taxon>
        <taxon>Pezizomycotina</taxon>
        <taxon>Eurotiomycetes</taxon>
        <taxon>Eurotiomycetidae</taxon>
        <taxon>Eurotiales</taxon>
        <taxon>Aspergillaceae</taxon>
        <taxon>Aspergillus</taxon>
    </lineage>
</organism>
<dbReference type="AlphaFoldDB" id="A0A8G1VVH8"/>
<gene>
    <name evidence="2" type="ORF">BO72DRAFT_451055</name>
</gene>
<dbReference type="GeneID" id="63862732"/>
<protein>
    <submittedName>
        <fullName evidence="2">Uncharacterized protein</fullName>
    </submittedName>
</protein>
<evidence type="ECO:0000313" key="3">
    <source>
        <dbReference type="Proteomes" id="UP000249789"/>
    </source>
</evidence>
<evidence type="ECO:0000313" key="2">
    <source>
        <dbReference type="EMBL" id="RAK74147.1"/>
    </source>
</evidence>
<name>A0A8G1VVH8_9EURO</name>
<feature type="compositionally biased region" description="Basic and acidic residues" evidence="1">
    <location>
        <begin position="62"/>
        <end position="71"/>
    </location>
</feature>
<dbReference type="Proteomes" id="UP000249789">
    <property type="component" value="Unassembled WGS sequence"/>
</dbReference>
<accession>A0A8G1VVH8</accession>
<reference evidence="2 3" key="1">
    <citation type="submission" date="2018-02" db="EMBL/GenBank/DDBJ databases">
        <title>The genomes of Aspergillus section Nigri reveals drivers in fungal speciation.</title>
        <authorList>
            <consortium name="DOE Joint Genome Institute"/>
            <person name="Vesth T.C."/>
            <person name="Nybo J."/>
            <person name="Theobald S."/>
            <person name="Brandl J."/>
            <person name="Frisvad J.C."/>
            <person name="Nielsen K.F."/>
            <person name="Lyhne E.K."/>
            <person name="Kogle M.E."/>
            <person name="Kuo A."/>
            <person name="Riley R."/>
            <person name="Clum A."/>
            <person name="Nolan M."/>
            <person name="Lipzen A."/>
            <person name="Salamov A."/>
            <person name="Henrissat B."/>
            <person name="Wiebenga A."/>
            <person name="De vries R.P."/>
            <person name="Grigoriev I.V."/>
            <person name="Mortensen U.H."/>
            <person name="Andersen M.R."/>
            <person name="Baker S.E."/>
        </authorList>
    </citation>
    <scope>NUCLEOTIDE SEQUENCE [LARGE SCALE GENOMIC DNA]</scope>
    <source>
        <strain evidence="2 3">CBS 313.89</strain>
    </source>
</reference>
<sequence>MVWARAILPVRAVCQTASHGLADPKSGLCKPTPQKSTTNPPFGFFRLRSSPPANPPNLPRKGLHDLVDVTT</sequence>
<feature type="region of interest" description="Disordered" evidence="1">
    <location>
        <begin position="49"/>
        <end position="71"/>
    </location>
</feature>